<dbReference type="InterPro" id="IPR036249">
    <property type="entry name" value="Thioredoxin-like_sf"/>
</dbReference>
<gene>
    <name evidence="2" type="ORF">SAMN04488068_2812</name>
</gene>
<evidence type="ECO:0000256" key="1">
    <source>
        <dbReference type="SAM" id="SignalP"/>
    </source>
</evidence>
<protein>
    <recommendedName>
        <fullName evidence="4">DUF1223 domain-containing protein</fullName>
    </recommendedName>
</protein>
<dbReference type="PANTHER" id="PTHR36057">
    <property type="match status" value="1"/>
</dbReference>
<reference evidence="2 3" key="1">
    <citation type="submission" date="2016-11" db="EMBL/GenBank/DDBJ databases">
        <authorList>
            <person name="Jaros S."/>
            <person name="Januszkiewicz K."/>
            <person name="Wedrychowicz H."/>
        </authorList>
    </citation>
    <scope>NUCLEOTIDE SEQUENCE [LARGE SCALE GENOMIC DNA]</scope>
    <source>
        <strain evidence="2 3">CGMCC 1.7049</strain>
    </source>
</reference>
<dbReference type="RefSeq" id="WP_072898276.1">
    <property type="nucleotide sequence ID" value="NZ_FQWZ01000006.1"/>
</dbReference>
<evidence type="ECO:0008006" key="4">
    <source>
        <dbReference type="Google" id="ProtNLM"/>
    </source>
</evidence>
<sequence>MSFRSSPARVVSWILRAVLVTTTAAAAAATPTSARVPVLVELFTSQSCSSCPPAEALTQQLYREQPIDGVELLVLAEHVDYWNHLSWHDPYSSAERTERQRRYARQLGNGGRVYTPQAVVDGRFDVIGSQRDDLIAAIQQAARAAHAPLRFDVQPSGHRRWQIRVTPLPPAAGAIDYAVALVQDGVITSIPRGENAGARLVEDSVVLQWIEADERGLADLQLPALPDAGGWRVIVFAQRRDIGAVIGSAQQRLSTSR</sequence>
<dbReference type="AlphaFoldDB" id="A0A1M5QU16"/>
<dbReference type="OrthoDB" id="9808254at2"/>
<keyword evidence="1" id="KW-0732">Signal</keyword>
<dbReference type="SUPFAM" id="SSF52833">
    <property type="entry name" value="Thioredoxin-like"/>
    <property type="match status" value="1"/>
</dbReference>
<dbReference type="Proteomes" id="UP000199758">
    <property type="component" value="Unassembled WGS sequence"/>
</dbReference>
<name>A0A1M5QU16_9GAMM</name>
<dbReference type="PANTHER" id="PTHR36057:SF1">
    <property type="entry name" value="LIPOPROTEIN LIPID ATTACHMENT SITE-LIKE PROTEIN, PUTATIVE (DUF1223)-RELATED"/>
    <property type="match status" value="1"/>
</dbReference>
<evidence type="ECO:0000313" key="2">
    <source>
        <dbReference type="EMBL" id="SHH17250.1"/>
    </source>
</evidence>
<evidence type="ECO:0000313" key="3">
    <source>
        <dbReference type="Proteomes" id="UP000199758"/>
    </source>
</evidence>
<proteinExistence type="predicted"/>
<organism evidence="2 3">
    <name type="scientific">Hydrocarboniphaga daqingensis</name>
    <dbReference type="NCBI Taxonomy" id="490188"/>
    <lineage>
        <taxon>Bacteria</taxon>
        <taxon>Pseudomonadati</taxon>
        <taxon>Pseudomonadota</taxon>
        <taxon>Gammaproteobacteria</taxon>
        <taxon>Nevskiales</taxon>
        <taxon>Nevskiaceae</taxon>
        <taxon>Hydrocarboniphaga</taxon>
    </lineage>
</organism>
<dbReference type="EMBL" id="FQWZ01000006">
    <property type="protein sequence ID" value="SHH17250.1"/>
    <property type="molecule type" value="Genomic_DNA"/>
</dbReference>
<dbReference type="InterPro" id="IPR010634">
    <property type="entry name" value="DUF1223"/>
</dbReference>
<dbReference type="Pfam" id="PF06764">
    <property type="entry name" value="DUF1223"/>
    <property type="match status" value="1"/>
</dbReference>
<feature type="chain" id="PRO_5012748113" description="DUF1223 domain-containing protein" evidence="1">
    <location>
        <begin position="28"/>
        <end position="257"/>
    </location>
</feature>
<feature type="signal peptide" evidence="1">
    <location>
        <begin position="1"/>
        <end position="27"/>
    </location>
</feature>
<accession>A0A1M5QU16</accession>
<keyword evidence="3" id="KW-1185">Reference proteome</keyword>
<dbReference type="STRING" id="490188.SAMN04488068_2812"/>